<dbReference type="Pfam" id="PF19979">
    <property type="entry name" value="DUF6415"/>
    <property type="match status" value="1"/>
</dbReference>
<feature type="region of interest" description="Disordered" evidence="1">
    <location>
        <begin position="180"/>
        <end position="223"/>
    </location>
</feature>
<dbReference type="Proteomes" id="UP000603227">
    <property type="component" value="Unassembled WGS sequence"/>
</dbReference>
<dbReference type="AlphaFoldDB" id="A0A918ZT25"/>
<protein>
    <recommendedName>
        <fullName evidence="4">Transposase</fullName>
    </recommendedName>
</protein>
<reference evidence="2" key="2">
    <citation type="submission" date="2020-09" db="EMBL/GenBank/DDBJ databases">
        <authorList>
            <person name="Sun Q."/>
            <person name="Zhou Y."/>
        </authorList>
    </citation>
    <scope>NUCLEOTIDE SEQUENCE</scope>
    <source>
        <strain evidence="2">CGMCC 4.7403</strain>
    </source>
</reference>
<name>A0A918ZT25_9ACTN</name>
<evidence type="ECO:0008006" key="4">
    <source>
        <dbReference type="Google" id="ProtNLM"/>
    </source>
</evidence>
<proteinExistence type="predicted"/>
<feature type="compositionally biased region" description="Basic and acidic residues" evidence="1">
    <location>
        <begin position="184"/>
        <end position="197"/>
    </location>
</feature>
<evidence type="ECO:0000313" key="2">
    <source>
        <dbReference type="EMBL" id="GHE68588.1"/>
    </source>
</evidence>
<feature type="compositionally biased region" description="Low complexity" evidence="1">
    <location>
        <begin position="114"/>
        <end position="126"/>
    </location>
</feature>
<dbReference type="InterPro" id="IPR046300">
    <property type="entry name" value="DUF6415"/>
</dbReference>
<keyword evidence="3" id="KW-1185">Reference proteome</keyword>
<gene>
    <name evidence="2" type="ORF">GCM10017771_92370</name>
</gene>
<feature type="region of interest" description="Disordered" evidence="1">
    <location>
        <begin position="111"/>
        <end position="135"/>
    </location>
</feature>
<comment type="caution">
    <text evidence="2">The sequence shown here is derived from an EMBL/GenBank/DDBJ whole genome shotgun (WGS) entry which is preliminary data.</text>
</comment>
<evidence type="ECO:0000256" key="1">
    <source>
        <dbReference type="SAM" id="MobiDB-lite"/>
    </source>
</evidence>
<evidence type="ECO:0000313" key="3">
    <source>
        <dbReference type="Proteomes" id="UP000603227"/>
    </source>
</evidence>
<sequence length="223" mass="24126">MLAREELPATPSRVPCYLVMLLRDELTLLVPALEKATLGLPKGDGLAVRALARAAEARTRLGLTAGALAPGKAETEQWVHAQFLARSVNCLRRHLEKLEGLDREPVKYCRRCSRSSPTSGTPGTPSMPRLPPFPRCTSTWAGNARDQDLAEEKPGRLSRACPVGGLSGLSGRCRWFVGGNRQSRPHDANRQGNQRREGRCHRAGAGQALRGDQGAGRCRSGCA</sequence>
<accession>A0A918ZT25</accession>
<reference evidence="2" key="1">
    <citation type="journal article" date="2014" name="Int. J. Syst. Evol. Microbiol.">
        <title>Complete genome sequence of Corynebacterium casei LMG S-19264T (=DSM 44701T), isolated from a smear-ripened cheese.</title>
        <authorList>
            <consortium name="US DOE Joint Genome Institute (JGI-PGF)"/>
            <person name="Walter F."/>
            <person name="Albersmeier A."/>
            <person name="Kalinowski J."/>
            <person name="Ruckert C."/>
        </authorList>
    </citation>
    <scope>NUCLEOTIDE SEQUENCE</scope>
    <source>
        <strain evidence="2">CGMCC 4.7403</strain>
    </source>
</reference>
<dbReference type="EMBL" id="BNAT01000070">
    <property type="protein sequence ID" value="GHE68588.1"/>
    <property type="molecule type" value="Genomic_DNA"/>
</dbReference>
<organism evidence="2 3">
    <name type="scientific">Streptomyces capitiformicae</name>
    <dbReference type="NCBI Taxonomy" id="2014920"/>
    <lineage>
        <taxon>Bacteria</taxon>
        <taxon>Bacillati</taxon>
        <taxon>Actinomycetota</taxon>
        <taxon>Actinomycetes</taxon>
        <taxon>Kitasatosporales</taxon>
        <taxon>Streptomycetaceae</taxon>
        <taxon>Streptomyces</taxon>
    </lineage>
</organism>